<evidence type="ECO:0000313" key="1">
    <source>
        <dbReference type="EMBL" id="PNR54493.1"/>
    </source>
</evidence>
<dbReference type="EMBL" id="ABEU02000005">
    <property type="protein sequence ID" value="PNR54493.1"/>
    <property type="molecule type" value="Genomic_DNA"/>
</dbReference>
<reference evidence="2" key="3">
    <citation type="submission" date="2020-12" db="UniProtKB">
        <authorList>
            <consortium name="EnsemblPlants"/>
        </authorList>
    </citation>
    <scope>IDENTIFICATION</scope>
</reference>
<reference evidence="1 3" key="1">
    <citation type="journal article" date="2008" name="Science">
        <title>The Physcomitrella genome reveals evolutionary insights into the conquest of land by plants.</title>
        <authorList>
            <person name="Rensing S."/>
            <person name="Lang D."/>
            <person name="Zimmer A."/>
            <person name="Terry A."/>
            <person name="Salamov A."/>
            <person name="Shapiro H."/>
            <person name="Nishiyama T."/>
            <person name="Perroud P.-F."/>
            <person name="Lindquist E."/>
            <person name="Kamisugi Y."/>
            <person name="Tanahashi T."/>
            <person name="Sakakibara K."/>
            <person name="Fujita T."/>
            <person name="Oishi K."/>
            <person name="Shin-I T."/>
            <person name="Kuroki Y."/>
            <person name="Toyoda A."/>
            <person name="Suzuki Y."/>
            <person name="Hashimoto A."/>
            <person name="Yamaguchi K."/>
            <person name="Sugano A."/>
            <person name="Kohara Y."/>
            <person name="Fujiyama A."/>
            <person name="Anterola A."/>
            <person name="Aoki S."/>
            <person name="Ashton N."/>
            <person name="Barbazuk W.B."/>
            <person name="Barker E."/>
            <person name="Bennetzen J."/>
            <person name="Bezanilla M."/>
            <person name="Blankenship R."/>
            <person name="Cho S.H."/>
            <person name="Dutcher S."/>
            <person name="Estelle M."/>
            <person name="Fawcett J.A."/>
            <person name="Gundlach H."/>
            <person name="Hanada K."/>
            <person name="Heyl A."/>
            <person name="Hicks K.A."/>
            <person name="Hugh J."/>
            <person name="Lohr M."/>
            <person name="Mayer K."/>
            <person name="Melkozernov A."/>
            <person name="Murata T."/>
            <person name="Nelson D."/>
            <person name="Pils B."/>
            <person name="Prigge M."/>
            <person name="Reiss B."/>
            <person name="Renner T."/>
            <person name="Rombauts S."/>
            <person name="Rushton P."/>
            <person name="Sanderfoot A."/>
            <person name="Schween G."/>
            <person name="Shiu S.-H."/>
            <person name="Stueber K."/>
            <person name="Theodoulou F.L."/>
            <person name="Tu H."/>
            <person name="Van de Peer Y."/>
            <person name="Verrier P.J."/>
            <person name="Waters E."/>
            <person name="Wood A."/>
            <person name="Yang L."/>
            <person name="Cove D."/>
            <person name="Cuming A."/>
            <person name="Hasebe M."/>
            <person name="Lucas S."/>
            <person name="Mishler D.B."/>
            <person name="Reski R."/>
            <person name="Grigoriev I."/>
            <person name="Quatrano R.S."/>
            <person name="Boore J.L."/>
        </authorList>
    </citation>
    <scope>NUCLEOTIDE SEQUENCE [LARGE SCALE GENOMIC DNA]</scope>
    <source>
        <strain evidence="2 3">cv. Gransden 2004</strain>
    </source>
</reference>
<gene>
    <name evidence="1" type="ORF">PHYPA_008170</name>
</gene>
<dbReference type="Gramene" id="Pp3c5_25841V3.1">
    <property type="protein sequence ID" value="Pp3c5_25841V3.1"/>
    <property type="gene ID" value="Pp3c5_25841"/>
</dbReference>
<organism evidence="1">
    <name type="scientific">Physcomitrium patens</name>
    <name type="common">Spreading-leaved earth moss</name>
    <name type="synonym">Physcomitrella patens</name>
    <dbReference type="NCBI Taxonomy" id="3218"/>
    <lineage>
        <taxon>Eukaryota</taxon>
        <taxon>Viridiplantae</taxon>
        <taxon>Streptophyta</taxon>
        <taxon>Embryophyta</taxon>
        <taxon>Bryophyta</taxon>
        <taxon>Bryophytina</taxon>
        <taxon>Bryopsida</taxon>
        <taxon>Funariidae</taxon>
        <taxon>Funariales</taxon>
        <taxon>Funariaceae</taxon>
        <taxon>Physcomitrium</taxon>
    </lineage>
</organism>
<protein>
    <submittedName>
        <fullName evidence="1 2">Uncharacterized protein</fullName>
    </submittedName>
</protein>
<name>A0A2K1KL54_PHYPA</name>
<dbReference type="InParanoid" id="A0A2K1KL54"/>
<dbReference type="EnsemblPlants" id="Pp3c5_25841V3.1">
    <property type="protein sequence ID" value="Pp3c5_25841V3.1"/>
    <property type="gene ID" value="Pp3c5_25841"/>
</dbReference>
<sequence length="69" mass="7571">MNSSCSMDTHILDCLTTHSGATRGPPRFPRGFDAPNVTCNSDREPRLVKVKVEFSASIPVLSACEDCDW</sequence>
<reference evidence="1 3" key="2">
    <citation type="journal article" date="2018" name="Plant J.">
        <title>The Physcomitrella patens chromosome-scale assembly reveals moss genome structure and evolution.</title>
        <authorList>
            <person name="Lang D."/>
            <person name="Ullrich K.K."/>
            <person name="Murat F."/>
            <person name="Fuchs J."/>
            <person name="Jenkins J."/>
            <person name="Haas F.B."/>
            <person name="Piednoel M."/>
            <person name="Gundlach H."/>
            <person name="Van Bel M."/>
            <person name="Meyberg R."/>
            <person name="Vives C."/>
            <person name="Morata J."/>
            <person name="Symeonidi A."/>
            <person name="Hiss M."/>
            <person name="Muchero W."/>
            <person name="Kamisugi Y."/>
            <person name="Saleh O."/>
            <person name="Blanc G."/>
            <person name="Decker E.L."/>
            <person name="van Gessel N."/>
            <person name="Grimwood J."/>
            <person name="Hayes R.D."/>
            <person name="Graham S.W."/>
            <person name="Gunter L.E."/>
            <person name="McDaniel S.F."/>
            <person name="Hoernstein S.N.W."/>
            <person name="Larsson A."/>
            <person name="Li F.W."/>
            <person name="Perroud P.F."/>
            <person name="Phillips J."/>
            <person name="Ranjan P."/>
            <person name="Rokshar D.S."/>
            <person name="Rothfels C.J."/>
            <person name="Schneider L."/>
            <person name="Shu S."/>
            <person name="Stevenson D.W."/>
            <person name="Thummler F."/>
            <person name="Tillich M."/>
            <person name="Villarreal Aguilar J.C."/>
            <person name="Widiez T."/>
            <person name="Wong G.K."/>
            <person name="Wymore A."/>
            <person name="Zhang Y."/>
            <person name="Zimmer A.D."/>
            <person name="Quatrano R.S."/>
            <person name="Mayer K.F.X."/>
            <person name="Goodstein D."/>
            <person name="Casacuberta J.M."/>
            <person name="Vandepoele K."/>
            <person name="Reski R."/>
            <person name="Cuming A.C."/>
            <person name="Tuskan G.A."/>
            <person name="Maumus F."/>
            <person name="Salse J."/>
            <person name="Schmutz J."/>
            <person name="Rensing S.A."/>
        </authorList>
    </citation>
    <scope>NUCLEOTIDE SEQUENCE [LARGE SCALE GENOMIC DNA]</scope>
    <source>
        <strain evidence="2 3">cv. Gransden 2004</strain>
    </source>
</reference>
<keyword evidence="3" id="KW-1185">Reference proteome</keyword>
<evidence type="ECO:0000313" key="3">
    <source>
        <dbReference type="Proteomes" id="UP000006727"/>
    </source>
</evidence>
<proteinExistence type="predicted"/>
<evidence type="ECO:0000313" key="2">
    <source>
        <dbReference type="EnsemblPlants" id="Pp3c5_25841V3.1"/>
    </source>
</evidence>
<dbReference type="Proteomes" id="UP000006727">
    <property type="component" value="Chromosome 5"/>
</dbReference>
<accession>A0A2K1KL54</accession>
<dbReference type="AlphaFoldDB" id="A0A2K1KL54"/>